<reference evidence="1 2" key="1">
    <citation type="journal article" date="2018" name="Front. Plant Sci.">
        <title>Red Clover (Trifolium pratense) and Zigzag Clover (T. medium) - A Picture of Genomic Similarities and Differences.</title>
        <authorList>
            <person name="Dluhosova J."/>
            <person name="Istvanek J."/>
            <person name="Nedelnik J."/>
            <person name="Repkova J."/>
        </authorList>
    </citation>
    <scope>NUCLEOTIDE SEQUENCE [LARGE SCALE GENOMIC DNA]</scope>
    <source>
        <strain evidence="2">cv. 10/8</strain>
        <tissue evidence="1">Leaf</tissue>
    </source>
</reference>
<feature type="non-terminal residue" evidence="1">
    <location>
        <position position="1"/>
    </location>
</feature>
<dbReference type="AlphaFoldDB" id="A0A392SZS9"/>
<sequence length="52" mass="6118">DGGDRRSTRWSTPDHWRPARWFTAADWRYPAVHGGAPVTGTAELRLDRWLRR</sequence>
<organism evidence="1 2">
    <name type="scientific">Trifolium medium</name>
    <dbReference type="NCBI Taxonomy" id="97028"/>
    <lineage>
        <taxon>Eukaryota</taxon>
        <taxon>Viridiplantae</taxon>
        <taxon>Streptophyta</taxon>
        <taxon>Embryophyta</taxon>
        <taxon>Tracheophyta</taxon>
        <taxon>Spermatophyta</taxon>
        <taxon>Magnoliopsida</taxon>
        <taxon>eudicotyledons</taxon>
        <taxon>Gunneridae</taxon>
        <taxon>Pentapetalae</taxon>
        <taxon>rosids</taxon>
        <taxon>fabids</taxon>
        <taxon>Fabales</taxon>
        <taxon>Fabaceae</taxon>
        <taxon>Papilionoideae</taxon>
        <taxon>50 kb inversion clade</taxon>
        <taxon>NPAAA clade</taxon>
        <taxon>Hologalegina</taxon>
        <taxon>IRL clade</taxon>
        <taxon>Trifolieae</taxon>
        <taxon>Trifolium</taxon>
    </lineage>
</organism>
<evidence type="ECO:0000313" key="1">
    <source>
        <dbReference type="EMBL" id="MCI53380.1"/>
    </source>
</evidence>
<comment type="caution">
    <text evidence="1">The sequence shown here is derived from an EMBL/GenBank/DDBJ whole genome shotgun (WGS) entry which is preliminary data.</text>
</comment>
<name>A0A392SZS9_9FABA</name>
<proteinExistence type="predicted"/>
<accession>A0A392SZS9</accession>
<dbReference type="Proteomes" id="UP000265520">
    <property type="component" value="Unassembled WGS sequence"/>
</dbReference>
<keyword evidence="2" id="KW-1185">Reference proteome</keyword>
<protein>
    <submittedName>
        <fullName evidence="1">Uncharacterized protein</fullName>
    </submittedName>
</protein>
<dbReference type="EMBL" id="LXQA010462205">
    <property type="protein sequence ID" value="MCI53380.1"/>
    <property type="molecule type" value="Genomic_DNA"/>
</dbReference>
<evidence type="ECO:0000313" key="2">
    <source>
        <dbReference type="Proteomes" id="UP000265520"/>
    </source>
</evidence>